<evidence type="ECO:0000259" key="1">
    <source>
        <dbReference type="Pfam" id="PF14577"/>
    </source>
</evidence>
<dbReference type="Pfam" id="PF14577">
    <property type="entry name" value="SEO_C"/>
    <property type="match status" value="1"/>
</dbReference>
<dbReference type="Proteomes" id="UP001280121">
    <property type="component" value="Unassembled WGS sequence"/>
</dbReference>
<sequence>MRNIALEKLGSHALQDLNHINFFWTRLESTLHSKMGLNSTIESDARLQQILTILSFNGGEQRSVMDQRWWPGQGVKPF</sequence>
<proteinExistence type="predicted"/>
<keyword evidence="3" id="KW-1185">Reference proteome</keyword>
<organism evidence="2 3">
    <name type="scientific">Dipteronia dyeriana</name>
    <dbReference type="NCBI Taxonomy" id="168575"/>
    <lineage>
        <taxon>Eukaryota</taxon>
        <taxon>Viridiplantae</taxon>
        <taxon>Streptophyta</taxon>
        <taxon>Embryophyta</taxon>
        <taxon>Tracheophyta</taxon>
        <taxon>Spermatophyta</taxon>
        <taxon>Magnoliopsida</taxon>
        <taxon>eudicotyledons</taxon>
        <taxon>Gunneridae</taxon>
        <taxon>Pentapetalae</taxon>
        <taxon>rosids</taxon>
        <taxon>malvids</taxon>
        <taxon>Sapindales</taxon>
        <taxon>Sapindaceae</taxon>
        <taxon>Hippocastanoideae</taxon>
        <taxon>Acereae</taxon>
        <taxon>Dipteronia</taxon>
    </lineage>
</organism>
<dbReference type="EMBL" id="JANJYI010000025">
    <property type="protein sequence ID" value="KAK2633632.1"/>
    <property type="molecule type" value="Genomic_DNA"/>
</dbReference>
<accession>A0AAD9WKH8</accession>
<evidence type="ECO:0000313" key="2">
    <source>
        <dbReference type="EMBL" id="KAK2633632.1"/>
    </source>
</evidence>
<dbReference type="AlphaFoldDB" id="A0AAD9WKH8"/>
<name>A0AAD9WKH8_9ROSI</name>
<comment type="caution">
    <text evidence="2">The sequence shown here is derived from an EMBL/GenBank/DDBJ whole genome shotgun (WGS) entry which is preliminary data.</text>
</comment>
<evidence type="ECO:0000313" key="3">
    <source>
        <dbReference type="Proteomes" id="UP001280121"/>
    </source>
</evidence>
<protein>
    <recommendedName>
        <fullName evidence="1">Sieve element occlusion C-terminal domain-containing protein</fullName>
    </recommendedName>
</protein>
<gene>
    <name evidence="2" type="ORF">Ddye_032791</name>
</gene>
<dbReference type="InterPro" id="IPR027944">
    <property type="entry name" value="SEO_C"/>
</dbReference>
<reference evidence="2" key="1">
    <citation type="journal article" date="2023" name="Plant J.">
        <title>Genome sequences and population genomics provide insights into the demographic history, inbreeding, and mutation load of two 'living fossil' tree species of Dipteronia.</title>
        <authorList>
            <person name="Feng Y."/>
            <person name="Comes H.P."/>
            <person name="Chen J."/>
            <person name="Zhu S."/>
            <person name="Lu R."/>
            <person name="Zhang X."/>
            <person name="Li P."/>
            <person name="Qiu J."/>
            <person name="Olsen K.M."/>
            <person name="Qiu Y."/>
        </authorList>
    </citation>
    <scope>NUCLEOTIDE SEQUENCE</scope>
    <source>
        <strain evidence="2">KIB01</strain>
    </source>
</reference>
<feature type="domain" description="Sieve element occlusion C-terminal" evidence="1">
    <location>
        <begin position="3"/>
        <end position="61"/>
    </location>
</feature>